<comment type="similarity">
    <text evidence="2">Belongs to the YkuD family.</text>
</comment>
<dbReference type="GO" id="GO:0071972">
    <property type="term" value="F:peptidoglycan L,D-transpeptidase activity"/>
    <property type="evidence" value="ECO:0007669"/>
    <property type="project" value="TreeGrafter"/>
</dbReference>
<dbReference type="CDD" id="cd16913">
    <property type="entry name" value="YkuD_like"/>
    <property type="match status" value="1"/>
</dbReference>
<dbReference type="FunFam" id="2.40.440.10:FF:000002">
    <property type="entry name" value="L,D-transpeptidase ErfK/SrfK"/>
    <property type="match status" value="1"/>
</dbReference>
<dbReference type="Gene3D" id="2.40.440.10">
    <property type="entry name" value="L,D-transpeptidase catalytic domain-like"/>
    <property type="match status" value="1"/>
</dbReference>
<evidence type="ECO:0000256" key="1">
    <source>
        <dbReference type="ARBA" id="ARBA00004752"/>
    </source>
</evidence>
<reference evidence="11 12" key="1">
    <citation type="journal article" date="2014" name="Genome Announc.">
        <title>Draft Genome Sequence of Lutibaculum baratangense Strain AMV1T, Isolated from a Mud Volcano in Andamans, India.</title>
        <authorList>
            <person name="Singh A."/>
            <person name="Sreenivas A."/>
            <person name="Sathyanarayana Reddy G."/>
            <person name="Pinnaka A.K."/>
            <person name="Shivaji S."/>
        </authorList>
    </citation>
    <scope>NUCLEOTIDE SEQUENCE [LARGE SCALE GENOMIC DNA]</scope>
    <source>
        <strain evidence="11 12">AMV1</strain>
    </source>
</reference>
<keyword evidence="8 9" id="KW-0961">Cell wall biogenesis/degradation</keyword>
<dbReference type="STRING" id="631454.N177_0063"/>
<comment type="caution">
    <text evidence="11">The sequence shown here is derived from an EMBL/GenBank/DDBJ whole genome shotgun (WGS) entry which is preliminary data.</text>
</comment>
<keyword evidence="5" id="KW-0378">Hydrolase</keyword>
<sequence length="242" mass="27066">MATYRYASPGGTARRLLLDRRTFVLGAAAALGGCVSQTSEPSVEPIGYAQNRDPYYLRMYGPLPDERFPVPAADISAIEPRYLRQEVDFFGPEGAGTIVVDPDEKFLYLVREERRALRYGVGVGRDGFGWSGEATIGRKAEWPTWTPPAEMIERQPELEKYRYGQEPGLDNPLGARALYLFQGDRDTLYRLHGSREEWSIGRAVSSGCVRLLTQDIVDLYRRVPIGTKVIVRESRGTTGLTA</sequence>
<organism evidence="11 12">
    <name type="scientific">Lutibaculum baratangense AMV1</name>
    <dbReference type="NCBI Taxonomy" id="631454"/>
    <lineage>
        <taxon>Bacteria</taxon>
        <taxon>Pseudomonadati</taxon>
        <taxon>Pseudomonadota</taxon>
        <taxon>Alphaproteobacteria</taxon>
        <taxon>Hyphomicrobiales</taxon>
        <taxon>Tepidamorphaceae</taxon>
        <taxon>Lutibaculum</taxon>
    </lineage>
</organism>
<dbReference type="RefSeq" id="WP_023430221.1">
    <property type="nucleotide sequence ID" value="NZ_AWXZ01000004.1"/>
</dbReference>
<dbReference type="AlphaFoldDB" id="V4RQD4"/>
<evidence type="ECO:0000259" key="10">
    <source>
        <dbReference type="PROSITE" id="PS52029"/>
    </source>
</evidence>
<keyword evidence="12" id="KW-1185">Reference proteome</keyword>
<feature type="active site" description="Nucleophile" evidence="9">
    <location>
        <position position="208"/>
    </location>
</feature>
<proteinExistence type="inferred from homology"/>
<keyword evidence="4" id="KW-0808">Transferase</keyword>
<evidence type="ECO:0000256" key="5">
    <source>
        <dbReference type="ARBA" id="ARBA00022801"/>
    </source>
</evidence>
<dbReference type="PROSITE" id="PS51257">
    <property type="entry name" value="PROKAR_LIPOPROTEIN"/>
    <property type="match status" value="1"/>
</dbReference>
<dbReference type="GO" id="GO:0008360">
    <property type="term" value="P:regulation of cell shape"/>
    <property type="evidence" value="ECO:0007669"/>
    <property type="project" value="UniProtKB-UniRule"/>
</dbReference>
<dbReference type="UniPathway" id="UPA00219"/>
<dbReference type="InterPro" id="IPR050979">
    <property type="entry name" value="LD-transpeptidase"/>
</dbReference>
<dbReference type="InterPro" id="IPR005490">
    <property type="entry name" value="LD_TPept_cat_dom"/>
</dbReference>
<dbReference type="PROSITE" id="PS52029">
    <property type="entry name" value="LD_TPASE"/>
    <property type="match status" value="1"/>
</dbReference>
<keyword evidence="7 9" id="KW-0573">Peptidoglycan synthesis</keyword>
<evidence type="ECO:0000313" key="12">
    <source>
        <dbReference type="Proteomes" id="UP000017819"/>
    </source>
</evidence>
<dbReference type="InterPro" id="IPR038063">
    <property type="entry name" value="Transpep_catalytic_dom"/>
</dbReference>
<evidence type="ECO:0000256" key="9">
    <source>
        <dbReference type="PROSITE-ProRule" id="PRU01373"/>
    </source>
</evidence>
<evidence type="ECO:0000256" key="6">
    <source>
        <dbReference type="ARBA" id="ARBA00022960"/>
    </source>
</evidence>
<evidence type="ECO:0000313" key="11">
    <source>
        <dbReference type="EMBL" id="ESR27459.1"/>
    </source>
</evidence>
<evidence type="ECO:0000256" key="4">
    <source>
        <dbReference type="ARBA" id="ARBA00022679"/>
    </source>
</evidence>
<evidence type="ECO:0000256" key="8">
    <source>
        <dbReference type="ARBA" id="ARBA00023316"/>
    </source>
</evidence>
<feature type="domain" description="L,D-TPase catalytic" evidence="10">
    <location>
        <begin position="96"/>
        <end position="232"/>
    </location>
</feature>
<dbReference type="GO" id="GO:0071555">
    <property type="term" value="P:cell wall organization"/>
    <property type="evidence" value="ECO:0007669"/>
    <property type="project" value="UniProtKB-UniRule"/>
</dbReference>
<name>V4RQD4_9HYPH</name>
<gene>
    <name evidence="11" type="ORF">N177_0063</name>
</gene>
<dbReference type="PANTHER" id="PTHR30582:SF24">
    <property type="entry name" value="L,D-TRANSPEPTIDASE ERFK_SRFK-RELATED"/>
    <property type="match status" value="1"/>
</dbReference>
<dbReference type="OrthoDB" id="8478453at2"/>
<evidence type="ECO:0000256" key="7">
    <source>
        <dbReference type="ARBA" id="ARBA00022984"/>
    </source>
</evidence>
<protein>
    <recommendedName>
        <fullName evidence="10">L,D-TPase catalytic domain-containing protein</fullName>
    </recommendedName>
</protein>
<dbReference type="GO" id="GO:0016757">
    <property type="term" value="F:glycosyltransferase activity"/>
    <property type="evidence" value="ECO:0007669"/>
    <property type="project" value="UniProtKB-KW"/>
</dbReference>
<dbReference type="PANTHER" id="PTHR30582">
    <property type="entry name" value="L,D-TRANSPEPTIDASE"/>
    <property type="match status" value="1"/>
</dbReference>
<comment type="pathway">
    <text evidence="1 9">Cell wall biogenesis; peptidoglycan biosynthesis.</text>
</comment>
<keyword evidence="3" id="KW-0328">Glycosyltransferase</keyword>
<dbReference type="eggNOG" id="COG1376">
    <property type="taxonomic scope" value="Bacteria"/>
</dbReference>
<dbReference type="Proteomes" id="UP000017819">
    <property type="component" value="Unassembled WGS sequence"/>
</dbReference>
<evidence type="ECO:0000256" key="3">
    <source>
        <dbReference type="ARBA" id="ARBA00022676"/>
    </source>
</evidence>
<dbReference type="GO" id="GO:0018104">
    <property type="term" value="P:peptidoglycan-protein cross-linking"/>
    <property type="evidence" value="ECO:0007669"/>
    <property type="project" value="TreeGrafter"/>
</dbReference>
<dbReference type="GO" id="GO:0005576">
    <property type="term" value="C:extracellular region"/>
    <property type="evidence" value="ECO:0007669"/>
    <property type="project" value="TreeGrafter"/>
</dbReference>
<dbReference type="EMBL" id="AWXZ01000004">
    <property type="protein sequence ID" value="ESR27459.1"/>
    <property type="molecule type" value="Genomic_DNA"/>
</dbReference>
<dbReference type="Pfam" id="PF03734">
    <property type="entry name" value="YkuD"/>
    <property type="match status" value="1"/>
</dbReference>
<feature type="active site" description="Proton donor/acceptor" evidence="9">
    <location>
        <position position="192"/>
    </location>
</feature>
<dbReference type="SUPFAM" id="SSF141523">
    <property type="entry name" value="L,D-transpeptidase catalytic domain-like"/>
    <property type="match status" value="1"/>
</dbReference>
<accession>V4RQD4</accession>
<evidence type="ECO:0000256" key="2">
    <source>
        <dbReference type="ARBA" id="ARBA00005992"/>
    </source>
</evidence>
<keyword evidence="6 9" id="KW-0133">Cell shape</keyword>